<reference evidence="6" key="1">
    <citation type="submission" date="2025-08" db="UniProtKB">
        <authorList>
            <consortium name="Ensembl"/>
        </authorList>
    </citation>
    <scope>IDENTIFICATION</scope>
</reference>
<evidence type="ECO:0000256" key="4">
    <source>
        <dbReference type="ARBA" id="ARBA00023098"/>
    </source>
</evidence>
<dbReference type="PROSITE" id="PS51934">
    <property type="entry name" value="LRAT"/>
    <property type="match status" value="1"/>
</dbReference>
<evidence type="ECO:0000259" key="5">
    <source>
        <dbReference type="PROSITE" id="PS51934"/>
    </source>
</evidence>
<accession>A0A8C3S2P8</accession>
<dbReference type="Proteomes" id="UP000694403">
    <property type="component" value="Unplaced"/>
</dbReference>
<dbReference type="GO" id="GO:0005737">
    <property type="term" value="C:cytoplasm"/>
    <property type="evidence" value="ECO:0007669"/>
    <property type="project" value="TreeGrafter"/>
</dbReference>
<dbReference type="AlphaFoldDB" id="A0A8C3S2P8"/>
<proteinExistence type="inferred from homology"/>
<dbReference type="InterPro" id="IPR007053">
    <property type="entry name" value="LRAT_dom"/>
</dbReference>
<name>A0A8C3S2P8_CHESE</name>
<comment type="similarity">
    <text evidence="1">Belongs to the H-rev107 family.</text>
</comment>
<keyword evidence="4" id="KW-0443">Lipid metabolism</keyword>
<dbReference type="GO" id="GO:0070292">
    <property type="term" value="P:N-acylphosphatidylethanolamine metabolic process"/>
    <property type="evidence" value="ECO:0007669"/>
    <property type="project" value="TreeGrafter"/>
</dbReference>
<reference evidence="6" key="2">
    <citation type="submission" date="2025-09" db="UniProtKB">
        <authorList>
            <consortium name="Ensembl"/>
        </authorList>
    </citation>
    <scope>IDENTIFICATION</scope>
</reference>
<dbReference type="GO" id="GO:0004623">
    <property type="term" value="F:phospholipase A2 activity"/>
    <property type="evidence" value="ECO:0007669"/>
    <property type="project" value="TreeGrafter"/>
</dbReference>
<keyword evidence="3" id="KW-0378">Hydrolase</keyword>
<dbReference type="GO" id="GO:0008970">
    <property type="term" value="F:phospholipase A1 activity"/>
    <property type="evidence" value="ECO:0007669"/>
    <property type="project" value="TreeGrafter"/>
</dbReference>
<keyword evidence="2" id="KW-0808">Transferase</keyword>
<evidence type="ECO:0000256" key="3">
    <source>
        <dbReference type="ARBA" id="ARBA00022801"/>
    </source>
</evidence>
<feature type="domain" description="LRAT" evidence="5">
    <location>
        <begin position="20"/>
        <end position="133"/>
    </location>
</feature>
<dbReference type="PANTHER" id="PTHR13943:SF31">
    <property type="entry name" value="PHOSPHOLIPASE A AND ACYLTRANSFERASE 3"/>
    <property type="match status" value="1"/>
</dbReference>
<dbReference type="GO" id="GO:0016410">
    <property type="term" value="F:N-acyltransferase activity"/>
    <property type="evidence" value="ECO:0007669"/>
    <property type="project" value="TreeGrafter"/>
</dbReference>
<evidence type="ECO:0000313" key="7">
    <source>
        <dbReference type="Proteomes" id="UP000694403"/>
    </source>
</evidence>
<organism evidence="6 7">
    <name type="scientific">Chelydra serpentina</name>
    <name type="common">Snapping turtle</name>
    <name type="synonym">Testudo serpentina</name>
    <dbReference type="NCBI Taxonomy" id="8475"/>
    <lineage>
        <taxon>Eukaryota</taxon>
        <taxon>Metazoa</taxon>
        <taxon>Chordata</taxon>
        <taxon>Craniata</taxon>
        <taxon>Vertebrata</taxon>
        <taxon>Euteleostomi</taxon>
        <taxon>Archelosauria</taxon>
        <taxon>Testudinata</taxon>
        <taxon>Testudines</taxon>
        <taxon>Cryptodira</taxon>
        <taxon>Durocryptodira</taxon>
        <taxon>Americhelydia</taxon>
        <taxon>Chelydroidea</taxon>
        <taxon>Chelydridae</taxon>
        <taxon>Chelydra</taxon>
    </lineage>
</organism>
<evidence type="ECO:0000313" key="6">
    <source>
        <dbReference type="Ensembl" id="ENSCSRP00000007735.1"/>
    </source>
</evidence>
<dbReference type="PANTHER" id="PTHR13943">
    <property type="entry name" value="HRAS-LIKE SUPPRESSOR - RELATED"/>
    <property type="match status" value="1"/>
</dbReference>
<dbReference type="InterPro" id="IPR051496">
    <property type="entry name" value="H-rev107_PLA/AT"/>
</dbReference>
<protein>
    <recommendedName>
        <fullName evidence="5">LRAT domain-containing protein</fullName>
    </recommendedName>
</protein>
<evidence type="ECO:0000256" key="2">
    <source>
        <dbReference type="ARBA" id="ARBA00022679"/>
    </source>
</evidence>
<dbReference type="Gene3D" id="3.90.1720.10">
    <property type="entry name" value="endopeptidase domain like (from Nostoc punctiforme)"/>
    <property type="match status" value="1"/>
</dbReference>
<dbReference type="Ensembl" id="ENSCSRT00000007986.1">
    <property type="protein sequence ID" value="ENSCSRP00000007735.1"/>
    <property type="gene ID" value="ENSCSRG00000005691.1"/>
</dbReference>
<keyword evidence="7" id="KW-1185">Reference proteome</keyword>
<dbReference type="Pfam" id="PF04970">
    <property type="entry name" value="LRAT"/>
    <property type="match status" value="1"/>
</dbReference>
<sequence length="186" mass="21195">PSQKRCHLHLQTKWPKPGDLIEIDRRFYKHWGVYVGDDYIVHLTDVTGKPGSGSVASINCKAVVKKDPLKDVVGNCNYRVNNKHDGTLPAYPVPEIIARAIKRVGESKRYQVFAENCEHFANEIRYNIAASNQRFTNIQGLGGLIPLGEEIDNTKVSPIFWCNPVSLQRMHKKPSFPEHGRNKHRR</sequence>
<evidence type="ECO:0000256" key="1">
    <source>
        <dbReference type="ARBA" id="ARBA00007824"/>
    </source>
</evidence>